<organism evidence="3 4">
    <name type="scientific">Croceivirga radicis</name>
    <dbReference type="NCBI Taxonomy" id="1929488"/>
    <lineage>
        <taxon>Bacteria</taxon>
        <taxon>Pseudomonadati</taxon>
        <taxon>Bacteroidota</taxon>
        <taxon>Flavobacteriia</taxon>
        <taxon>Flavobacteriales</taxon>
        <taxon>Flavobacteriaceae</taxon>
        <taxon>Croceivirga</taxon>
    </lineage>
</organism>
<dbReference type="AlphaFoldDB" id="A0A1V6LSW0"/>
<dbReference type="EMBL" id="MTBC01000004">
    <property type="protein sequence ID" value="OQD43147.1"/>
    <property type="molecule type" value="Genomic_DNA"/>
</dbReference>
<dbReference type="InterPro" id="IPR013517">
    <property type="entry name" value="FG-GAP"/>
</dbReference>
<dbReference type="PANTHER" id="PTHR16026:SF0">
    <property type="entry name" value="CARTILAGE ACIDIC PROTEIN 1"/>
    <property type="match status" value="1"/>
</dbReference>
<evidence type="ECO:0000259" key="2">
    <source>
        <dbReference type="Pfam" id="PF07593"/>
    </source>
</evidence>
<dbReference type="InterPro" id="IPR028994">
    <property type="entry name" value="Integrin_alpha_N"/>
</dbReference>
<dbReference type="Gene3D" id="2.40.128.340">
    <property type="match status" value="1"/>
</dbReference>
<dbReference type="RefSeq" id="WP_080318924.1">
    <property type="nucleotide sequence ID" value="NZ_MTBC01000004.1"/>
</dbReference>
<dbReference type="SUPFAM" id="SSF69318">
    <property type="entry name" value="Integrin alpha N-terminal domain"/>
    <property type="match status" value="2"/>
</dbReference>
<dbReference type="Pfam" id="PF13517">
    <property type="entry name" value="FG-GAP_3"/>
    <property type="match status" value="4"/>
</dbReference>
<name>A0A1V6LSW0_9FLAO</name>
<evidence type="ECO:0000256" key="1">
    <source>
        <dbReference type="ARBA" id="ARBA00022729"/>
    </source>
</evidence>
<protein>
    <submittedName>
        <fullName evidence="3">RNA-binding protein</fullName>
    </submittedName>
</protein>
<sequence length="1113" mass="123832">MINKFICNILLCISIFSFLILSCKEKEHISEDSESRKTPLYTSLSYDFTGIDFQNKLKEGPNTNVLMYEYFYNGGGVALADINNDGLLDIYFTSNMGENKCYLNLGNMKFKDITIKAGLLGRKGPWKTGISAADVNGDGLIDYYLCYSGALPGHKRVNQLFINQGVGTDGVPRFKEKAKEFGLDSEGYSNQGYFLDYDKDGDLDMLLLNHNPKSLPILNVASTKRFLKEDDTNSGLRLFNNHKNYFTDVTLESGINGSPLSYGLAIGIADLNEDGWPDFYVSNDYAVPDYLYINQKNGTFTDQLKEKIGHTSQFSMGNDIADVDNDGLLDIYTLDMLPEDNKRQKLLLAPDNYEKFGLNVKTGFHYQYMRNMLQKNIGNGVFSEIGQLAGISNTDWSWSALWADYSNNGSKELFVTNGYLRDYTNLDYIDYMDSYVASKGRLQREDVLKLVSNMPSSKLQNYFFTKQTDFRYLNTASINGLNEKVNSNGAAYGDLDNDGDLDLVVNNINERAFIYQNNTNSTINNYLDVVLKGSSKNTLGIGATVKIFTGKEQQILYQMPTRGYLSTVSPILHFGLGTQTKIDSLIVIWNSGEKHNLYNLQSNQRIELKELIHKSNTEQVSKDSIDAMFKWVKNSFSFKDIHNNINDFNRQTLLLKQYSHKTPTLVKSDFNGDGKEDFIVAGGVGNGVYLYLGDGNGQFNMVGNTGLPKALKSNIQAMCSGDFNADGFLDIYLGYGGYHSFKEDDNAMVDQLYLGNGQGKFVKSQESIGAYGSSTNVVVKNDIDKDGDLDLFIGSGVIPGNYPRASESYFLINDGKGNFLRKSLKSQASQNHIITGANWVDIDRDGKEELALVGEFMPFTVLKIKGSQVINMNKDLGLNNNNGLWNTLSIADLNDDGKADFVLGNLGENTQLRATVKEPIELFYSDFDNNGSVDPILNTYIQGTSYPYLSRKELLNQLSFLKSKYTTYESFSEATIENILTKEQLGQGDKKEINTLSSLVLLSTSGGNYKEITLPVEAQKTAIKSIIISDFNKDGFKDLLLFGNEGFLKLSLGKLDAGYGSLLLGDGNGNFNPIGNKSSGLKVTGDVHGALFIDDYLIIGAHGQPLETYKLNY</sequence>
<dbReference type="PANTHER" id="PTHR16026">
    <property type="entry name" value="CARTILAGE ACIDIC PROTEIN 1"/>
    <property type="match status" value="1"/>
</dbReference>
<comment type="caution">
    <text evidence="3">The sequence shown here is derived from an EMBL/GenBank/DDBJ whole genome shotgun (WGS) entry which is preliminary data.</text>
</comment>
<keyword evidence="4" id="KW-1185">Reference proteome</keyword>
<accession>A0A1V6LSW0</accession>
<proteinExistence type="predicted"/>
<dbReference type="Pfam" id="PF07593">
    <property type="entry name" value="UnbV_ASPIC"/>
    <property type="match status" value="1"/>
</dbReference>
<dbReference type="Proteomes" id="UP000191680">
    <property type="component" value="Unassembled WGS sequence"/>
</dbReference>
<dbReference type="Gene3D" id="2.130.10.130">
    <property type="entry name" value="Integrin alpha, N-terminal"/>
    <property type="match status" value="3"/>
</dbReference>
<gene>
    <name evidence="3" type="ORF">BUL40_08655</name>
</gene>
<keyword evidence="1" id="KW-0732">Signal</keyword>
<feature type="domain" description="ASPIC/UnbV" evidence="2">
    <location>
        <begin position="540"/>
        <end position="606"/>
    </location>
</feature>
<evidence type="ECO:0000313" key="4">
    <source>
        <dbReference type="Proteomes" id="UP000191680"/>
    </source>
</evidence>
<dbReference type="InterPro" id="IPR011519">
    <property type="entry name" value="UnbV_ASPIC"/>
</dbReference>
<dbReference type="PROSITE" id="PS51257">
    <property type="entry name" value="PROKAR_LIPOPROTEIN"/>
    <property type="match status" value="1"/>
</dbReference>
<reference evidence="3 4" key="1">
    <citation type="submission" date="2016-12" db="EMBL/GenBank/DDBJ databases">
        <authorList>
            <person name="Song W.-J."/>
            <person name="Kurnit D.M."/>
        </authorList>
    </citation>
    <scope>NUCLEOTIDE SEQUENCE [LARGE SCALE GENOMIC DNA]</scope>
    <source>
        <strain evidence="3 4">HSG9</strain>
    </source>
</reference>
<dbReference type="InterPro" id="IPR027039">
    <property type="entry name" value="Crtac1"/>
</dbReference>
<dbReference type="OrthoDB" id="9816120at2"/>
<evidence type="ECO:0000313" key="3">
    <source>
        <dbReference type="EMBL" id="OQD43147.1"/>
    </source>
</evidence>